<evidence type="ECO:0000313" key="6">
    <source>
        <dbReference type="WBParaSite" id="TMUE_1000005685.1"/>
    </source>
</evidence>
<dbReference type="GO" id="GO:0005929">
    <property type="term" value="C:cilium"/>
    <property type="evidence" value="ECO:0007669"/>
    <property type="project" value="TreeGrafter"/>
</dbReference>
<dbReference type="GO" id="GO:0060271">
    <property type="term" value="P:cilium assembly"/>
    <property type="evidence" value="ECO:0007669"/>
    <property type="project" value="TreeGrafter"/>
</dbReference>
<evidence type="ECO:0000259" key="4">
    <source>
        <dbReference type="Pfam" id="PF23355"/>
    </source>
</evidence>
<name>A0A5S6QF05_TRIMR</name>
<evidence type="ECO:0000256" key="1">
    <source>
        <dbReference type="SAM" id="MobiDB-lite"/>
    </source>
</evidence>
<dbReference type="InterPro" id="IPR055458">
    <property type="entry name" value="IFT52_GIFT"/>
</dbReference>
<feature type="domain" description="IFT52 central" evidence="3">
    <location>
        <begin position="368"/>
        <end position="449"/>
    </location>
</feature>
<dbReference type="PANTHER" id="PTHR12969:SF7">
    <property type="entry name" value="INTRAFLAGELLAR TRANSPORT PROTEIN 52 HOMOLOG"/>
    <property type="match status" value="1"/>
</dbReference>
<dbReference type="GO" id="GO:0030992">
    <property type="term" value="C:intraciliary transport particle B"/>
    <property type="evidence" value="ECO:0007669"/>
    <property type="project" value="TreeGrafter"/>
</dbReference>
<dbReference type="GO" id="GO:0005814">
    <property type="term" value="C:centriole"/>
    <property type="evidence" value="ECO:0007669"/>
    <property type="project" value="TreeGrafter"/>
</dbReference>
<protein>
    <submittedName>
        <fullName evidence="6">Uncharacterized protein</fullName>
    </submittedName>
</protein>
<reference evidence="6" key="1">
    <citation type="submission" date="2019-12" db="UniProtKB">
        <authorList>
            <consortium name="WormBaseParasite"/>
        </authorList>
    </citation>
    <scope>IDENTIFICATION</scope>
</reference>
<evidence type="ECO:0000259" key="2">
    <source>
        <dbReference type="Pfam" id="PF21178"/>
    </source>
</evidence>
<dbReference type="PANTHER" id="PTHR12969">
    <property type="entry name" value="NGD5/OSM-6/IFT52"/>
    <property type="match status" value="1"/>
</dbReference>
<dbReference type="InterPro" id="IPR055460">
    <property type="entry name" value="IFT52_central"/>
</dbReference>
<proteinExistence type="predicted"/>
<dbReference type="CDD" id="cd23683">
    <property type="entry name" value="IFT52_CTD"/>
    <property type="match status" value="1"/>
</dbReference>
<accession>A0A5S6QF05</accession>
<sequence length="527" mass="58623">MPSVSRSVIVLSNSLVSRLRRRSGQFSQKKAVAEKKPNDSSRLSSPGKRPPDCYNGSLSIVSAESAQVALAAFERTQVKISIRGQGVEMIRRNRTVPFAAKGGVRRTESVVVFNAPQVEALAAGMGWKKLLARLKNSWHVRSLSGYVNDETLKGATTYIWVMNEREMMPAEIQTCNEFIEAGHSMFILVAGKERKGRLIASLNLFLEPYGMKANDDSVLRSQFGKYFHPMEALVVDGVAASALAVVAGRSTSDEESFSKSLKFVYPYGCTLNLRKGVCAQLLSSGSICYPLSQPLCALFHSKSSGGRVLVIGSNLIFSDAFLDKEDNSLLLDALLTCIIDCDNIFEDVRIRDTEPMEYHMSPDCVAGSNDVKCCLQEAETKPPSDDVDHIFDSTLHSIDYRLWPDVIRAYERLGIPHAPLTLIEPTFERIFPPLKPAVFPPIFRIPSPPALELIDLDEEFASESERLALEARKHTENQLDNFIMKCAEILGISNHLKPECQSPKHVLEFVCNQVIEFKKLNQESEMD</sequence>
<organism evidence="5 6">
    <name type="scientific">Trichuris muris</name>
    <name type="common">Mouse whipworm</name>
    <dbReference type="NCBI Taxonomy" id="70415"/>
    <lineage>
        <taxon>Eukaryota</taxon>
        <taxon>Metazoa</taxon>
        <taxon>Ecdysozoa</taxon>
        <taxon>Nematoda</taxon>
        <taxon>Enoplea</taxon>
        <taxon>Dorylaimia</taxon>
        <taxon>Trichinellida</taxon>
        <taxon>Trichuridae</taxon>
        <taxon>Trichuris</taxon>
    </lineage>
</organism>
<keyword evidence="5" id="KW-1185">Reference proteome</keyword>
<dbReference type="WBParaSite" id="TMUE_1000005685.1">
    <property type="protein sequence ID" value="TMUE_1000005685.1"/>
    <property type="gene ID" value="WBGene00286756"/>
</dbReference>
<feature type="domain" description="IFT52 GIFT" evidence="4">
    <location>
        <begin position="111"/>
        <end position="340"/>
    </location>
</feature>
<dbReference type="GO" id="GO:0042073">
    <property type="term" value="P:intraciliary transport"/>
    <property type="evidence" value="ECO:0007669"/>
    <property type="project" value="TreeGrafter"/>
</dbReference>
<dbReference type="InterPro" id="IPR048643">
    <property type="entry name" value="Itf52_C"/>
</dbReference>
<dbReference type="Pfam" id="PF23352">
    <property type="entry name" value="IFT52_central"/>
    <property type="match status" value="1"/>
</dbReference>
<evidence type="ECO:0000313" key="5">
    <source>
        <dbReference type="Proteomes" id="UP000046395"/>
    </source>
</evidence>
<dbReference type="Proteomes" id="UP000046395">
    <property type="component" value="Unassembled WGS sequence"/>
</dbReference>
<dbReference type="InterPro" id="IPR039975">
    <property type="entry name" value="IFT52"/>
</dbReference>
<dbReference type="AlphaFoldDB" id="A0A5S6QF05"/>
<evidence type="ECO:0000259" key="3">
    <source>
        <dbReference type="Pfam" id="PF23352"/>
    </source>
</evidence>
<dbReference type="Pfam" id="PF21178">
    <property type="entry name" value="Itf52_C"/>
    <property type="match status" value="1"/>
</dbReference>
<dbReference type="STRING" id="70415.A0A5S6QF05"/>
<feature type="domain" description="Intraflagellar transport protein 52 C-terminal" evidence="2">
    <location>
        <begin position="460"/>
        <end position="510"/>
    </location>
</feature>
<dbReference type="Gene3D" id="6.10.250.2800">
    <property type="match status" value="1"/>
</dbReference>
<feature type="region of interest" description="Disordered" evidence="1">
    <location>
        <begin position="26"/>
        <end position="51"/>
    </location>
</feature>
<dbReference type="Pfam" id="PF23355">
    <property type="entry name" value="IFT52_GIFT"/>
    <property type="match status" value="1"/>
</dbReference>